<sequence length="348" mass="38487">MGKKRITSHDVARLAGVSRSVVSAVLNATPGIGVSAETREKVLAAIRELDYHVDAQARSMKTGRSMTLAAFGDTRHPLFIRLLEGMQRESEARGYHILLCSPGYRQSGEARNELLDLYHQRKIDGIVTLDSTSYRSKEWAAKVKAAGVPYVSVEGYAETAGVSSVLADYKGSVTMALDYLLERNPDMKAAPLYAEVYGAPAGRVIWAEKMRREAYMDWCRKYNLSPEVSRHEEKEGQVDWLEWLEGVAKAGAGETLPPVLVNWSNAVPDLYRAAHSLGLHIGNELRVMAADNMIQGHRLSLPTLSCVEIPYVSMGEEAVRCVLGQIEQEQEMSEKVWLPAILRPGESA</sequence>
<dbReference type="Gene3D" id="1.10.260.40">
    <property type="entry name" value="lambda repressor-like DNA-binding domains"/>
    <property type="match status" value="1"/>
</dbReference>
<gene>
    <name evidence="5" type="ORF">GCM10010913_09540</name>
</gene>
<evidence type="ECO:0000259" key="4">
    <source>
        <dbReference type="PROSITE" id="PS50932"/>
    </source>
</evidence>
<dbReference type="InterPro" id="IPR046335">
    <property type="entry name" value="LacI/GalR-like_sensor"/>
</dbReference>
<evidence type="ECO:0000313" key="5">
    <source>
        <dbReference type="EMBL" id="GGF90180.1"/>
    </source>
</evidence>
<reference evidence="6" key="1">
    <citation type="journal article" date="2019" name="Int. J. Syst. Evol. Microbiol.">
        <title>The Global Catalogue of Microorganisms (GCM) 10K type strain sequencing project: providing services to taxonomists for standard genome sequencing and annotation.</title>
        <authorList>
            <consortium name="The Broad Institute Genomics Platform"/>
            <consortium name="The Broad Institute Genome Sequencing Center for Infectious Disease"/>
            <person name="Wu L."/>
            <person name="Ma J."/>
        </authorList>
    </citation>
    <scope>NUCLEOTIDE SEQUENCE [LARGE SCALE GENOMIC DNA]</scope>
    <source>
        <strain evidence="6">CGMCC 1.15420</strain>
    </source>
</reference>
<evidence type="ECO:0000313" key="6">
    <source>
        <dbReference type="Proteomes" id="UP000608420"/>
    </source>
</evidence>
<organism evidence="5 6">
    <name type="scientific">Paenibacillus aceti</name>
    <dbReference type="NCBI Taxonomy" id="1820010"/>
    <lineage>
        <taxon>Bacteria</taxon>
        <taxon>Bacillati</taxon>
        <taxon>Bacillota</taxon>
        <taxon>Bacilli</taxon>
        <taxon>Bacillales</taxon>
        <taxon>Paenibacillaceae</taxon>
        <taxon>Paenibacillus</taxon>
    </lineage>
</organism>
<keyword evidence="6" id="KW-1185">Reference proteome</keyword>
<accession>A0ABQ1VSB7</accession>
<proteinExistence type="predicted"/>
<keyword evidence="1" id="KW-0805">Transcription regulation</keyword>
<evidence type="ECO:0000256" key="1">
    <source>
        <dbReference type="ARBA" id="ARBA00023015"/>
    </source>
</evidence>
<dbReference type="Proteomes" id="UP000608420">
    <property type="component" value="Unassembled WGS sequence"/>
</dbReference>
<name>A0ABQ1VSB7_9BACL</name>
<dbReference type="SUPFAM" id="SSF47413">
    <property type="entry name" value="lambda repressor-like DNA-binding domains"/>
    <property type="match status" value="1"/>
</dbReference>
<comment type="caution">
    <text evidence="5">The sequence shown here is derived from an EMBL/GenBank/DDBJ whole genome shotgun (WGS) entry which is preliminary data.</text>
</comment>
<dbReference type="InterPro" id="IPR028082">
    <property type="entry name" value="Peripla_BP_I"/>
</dbReference>
<dbReference type="EMBL" id="BMIW01000005">
    <property type="protein sequence ID" value="GGF90180.1"/>
    <property type="molecule type" value="Genomic_DNA"/>
</dbReference>
<dbReference type="PANTHER" id="PTHR30146">
    <property type="entry name" value="LACI-RELATED TRANSCRIPTIONAL REPRESSOR"/>
    <property type="match status" value="1"/>
</dbReference>
<dbReference type="RefSeq" id="WP_120463150.1">
    <property type="nucleotide sequence ID" value="NZ_BMIW01000005.1"/>
</dbReference>
<dbReference type="SUPFAM" id="SSF53822">
    <property type="entry name" value="Periplasmic binding protein-like I"/>
    <property type="match status" value="1"/>
</dbReference>
<dbReference type="SMART" id="SM00354">
    <property type="entry name" value="HTH_LACI"/>
    <property type="match status" value="1"/>
</dbReference>
<keyword evidence="2" id="KW-0238">DNA-binding</keyword>
<dbReference type="Pfam" id="PF00356">
    <property type="entry name" value="LacI"/>
    <property type="match status" value="1"/>
</dbReference>
<dbReference type="CDD" id="cd01392">
    <property type="entry name" value="HTH_LacI"/>
    <property type="match status" value="1"/>
</dbReference>
<feature type="domain" description="HTH lacI-type" evidence="4">
    <location>
        <begin position="6"/>
        <end position="62"/>
    </location>
</feature>
<dbReference type="CDD" id="cd06267">
    <property type="entry name" value="PBP1_LacI_sugar_binding-like"/>
    <property type="match status" value="1"/>
</dbReference>
<dbReference type="PROSITE" id="PS50932">
    <property type="entry name" value="HTH_LACI_2"/>
    <property type="match status" value="1"/>
</dbReference>
<dbReference type="InterPro" id="IPR010982">
    <property type="entry name" value="Lambda_DNA-bd_dom_sf"/>
</dbReference>
<evidence type="ECO:0000256" key="3">
    <source>
        <dbReference type="ARBA" id="ARBA00023163"/>
    </source>
</evidence>
<dbReference type="InterPro" id="IPR000843">
    <property type="entry name" value="HTH_LacI"/>
</dbReference>
<evidence type="ECO:0000256" key="2">
    <source>
        <dbReference type="ARBA" id="ARBA00023125"/>
    </source>
</evidence>
<protein>
    <recommendedName>
        <fullName evidence="4">HTH lacI-type domain-containing protein</fullName>
    </recommendedName>
</protein>
<dbReference type="PANTHER" id="PTHR30146:SF109">
    <property type="entry name" value="HTH-TYPE TRANSCRIPTIONAL REGULATOR GALS"/>
    <property type="match status" value="1"/>
</dbReference>
<keyword evidence="3" id="KW-0804">Transcription</keyword>
<dbReference type="Pfam" id="PF13377">
    <property type="entry name" value="Peripla_BP_3"/>
    <property type="match status" value="1"/>
</dbReference>
<dbReference type="Gene3D" id="3.40.50.2300">
    <property type="match status" value="2"/>
</dbReference>